<dbReference type="Pfam" id="PF00579">
    <property type="entry name" value="tRNA-synt_1b"/>
    <property type="match status" value="1"/>
</dbReference>
<proteinExistence type="inferred from homology"/>
<dbReference type="Gene3D" id="3.40.50.620">
    <property type="entry name" value="HUPs"/>
    <property type="match status" value="2"/>
</dbReference>
<dbReference type="InterPro" id="IPR050489">
    <property type="entry name" value="Tyr-tRNA_synthase"/>
</dbReference>
<dbReference type="GO" id="GO:0004831">
    <property type="term" value="F:tyrosine-tRNA ligase activity"/>
    <property type="evidence" value="ECO:0007669"/>
    <property type="project" value="UniProtKB-EC"/>
</dbReference>
<evidence type="ECO:0000256" key="3">
    <source>
        <dbReference type="ARBA" id="ARBA00022741"/>
    </source>
</evidence>
<evidence type="ECO:0000313" key="11">
    <source>
        <dbReference type="Proteomes" id="UP000034785"/>
    </source>
</evidence>
<reference evidence="10 11" key="1">
    <citation type="journal article" date="2015" name="Nature">
        <title>rRNA introns, odd ribosomes, and small enigmatic genomes across a large radiation of phyla.</title>
        <authorList>
            <person name="Brown C.T."/>
            <person name="Hug L.A."/>
            <person name="Thomas B.C."/>
            <person name="Sharon I."/>
            <person name="Castelle C.J."/>
            <person name="Singh A."/>
            <person name="Wilkins M.J."/>
            <person name="Williams K.H."/>
            <person name="Banfield J.F."/>
        </authorList>
    </citation>
    <scope>NUCLEOTIDE SEQUENCE [LARGE SCALE GENOMIC DNA]</scope>
</reference>
<comment type="similarity">
    <text evidence="9">Belongs to the class-I aminoacyl-tRNA synthetase family.</text>
</comment>
<comment type="caution">
    <text evidence="10">The sequence shown here is derived from an EMBL/GenBank/DDBJ whole genome shotgun (WGS) entry which is preliminary data.</text>
</comment>
<organism evidence="10 11">
    <name type="scientific">Candidatus Daviesbacteria bacterium GW2011_GWA2_42_7</name>
    <dbReference type="NCBI Taxonomy" id="1618425"/>
    <lineage>
        <taxon>Bacteria</taxon>
        <taxon>Candidatus Daviesiibacteriota</taxon>
    </lineage>
</organism>
<dbReference type="GO" id="GO:0006437">
    <property type="term" value="P:tyrosyl-tRNA aminoacylation"/>
    <property type="evidence" value="ECO:0007669"/>
    <property type="project" value="TreeGrafter"/>
</dbReference>
<dbReference type="InterPro" id="IPR002305">
    <property type="entry name" value="aa-tRNA-synth_Ic"/>
</dbReference>
<dbReference type="PATRIC" id="fig|1618425.3.peg.167"/>
<evidence type="ECO:0000256" key="9">
    <source>
        <dbReference type="RuleBase" id="RU363036"/>
    </source>
</evidence>
<accession>A0A0G1BD57</accession>
<evidence type="ECO:0000256" key="5">
    <source>
        <dbReference type="ARBA" id="ARBA00022917"/>
    </source>
</evidence>
<evidence type="ECO:0000313" key="10">
    <source>
        <dbReference type="EMBL" id="KKS71094.1"/>
    </source>
</evidence>
<protein>
    <recommendedName>
        <fullName evidence="1">tyrosine--tRNA ligase</fullName>
        <ecNumber evidence="1">6.1.1.1</ecNumber>
    </recommendedName>
    <alternativeName>
        <fullName evidence="7">Tyrosyl-tRNA synthetase</fullName>
    </alternativeName>
</protein>
<comment type="catalytic activity">
    <reaction evidence="8">
        <text>tRNA(Tyr) + L-tyrosine + ATP = L-tyrosyl-tRNA(Tyr) + AMP + diphosphate + H(+)</text>
        <dbReference type="Rhea" id="RHEA:10220"/>
        <dbReference type="Rhea" id="RHEA-COMP:9706"/>
        <dbReference type="Rhea" id="RHEA-COMP:9707"/>
        <dbReference type="ChEBI" id="CHEBI:15378"/>
        <dbReference type="ChEBI" id="CHEBI:30616"/>
        <dbReference type="ChEBI" id="CHEBI:33019"/>
        <dbReference type="ChEBI" id="CHEBI:58315"/>
        <dbReference type="ChEBI" id="CHEBI:78442"/>
        <dbReference type="ChEBI" id="CHEBI:78536"/>
        <dbReference type="ChEBI" id="CHEBI:456215"/>
        <dbReference type="EC" id="6.1.1.1"/>
    </reaction>
</comment>
<evidence type="ECO:0000256" key="7">
    <source>
        <dbReference type="ARBA" id="ARBA00033323"/>
    </source>
</evidence>
<keyword evidence="4 9" id="KW-0067">ATP-binding</keyword>
<dbReference type="PIRSF" id="PIRSF006588">
    <property type="entry name" value="TyrRS_arch_euk"/>
    <property type="match status" value="1"/>
</dbReference>
<dbReference type="PANTHER" id="PTHR46264">
    <property type="entry name" value="TYROSINE-TRNA LIGASE"/>
    <property type="match status" value="1"/>
</dbReference>
<sequence>MTNDEKFNLITRNLEETLTPEELKSLIESGTPLKHYIGFEISGKVHLGTGLYAMLKIRDLQKAGVETTVLLADWHTWLNKKLDGTLGTASRLGREYFQEGLKAAALCAGADIEKIEFVLGSEHYQKSGLGYWSAVIKVSKATTLARMMRSTTIMGRKEGEISDAAMLIYPPMQAADIFTLGVNLSHAGTDQRNVHVVARDTASETGFPKPMVIHHHLLQGLLKPPVWPIPEGDREAAVEAIKMSKSKPDSAIFIHDTPEEIRRKLSNAFCPEGEVNFNPILDWVKHLIFCDQDSKLEIKRDEKWGGNLTYTFYGDLEKDYAEKKLHPQDLKNAVAEWLIIKLEPARKYFEDPKRKAALEEIEKLTSR</sequence>
<keyword evidence="3 9" id="KW-0547">Nucleotide-binding</keyword>
<dbReference type="EC" id="6.1.1.1" evidence="1"/>
<keyword evidence="2 9" id="KW-0436">Ligase</keyword>
<dbReference type="GO" id="GO:0005524">
    <property type="term" value="F:ATP binding"/>
    <property type="evidence" value="ECO:0007669"/>
    <property type="project" value="UniProtKB-KW"/>
</dbReference>
<keyword evidence="5 9" id="KW-0648">Protein biosynthesis</keyword>
<evidence type="ECO:0000256" key="2">
    <source>
        <dbReference type="ARBA" id="ARBA00022598"/>
    </source>
</evidence>
<evidence type="ECO:0000256" key="6">
    <source>
        <dbReference type="ARBA" id="ARBA00023146"/>
    </source>
</evidence>
<dbReference type="InterPro" id="IPR014729">
    <property type="entry name" value="Rossmann-like_a/b/a_fold"/>
</dbReference>
<dbReference type="PANTHER" id="PTHR46264:SF4">
    <property type="entry name" value="TYROSINE--TRNA LIGASE, CYTOPLASMIC"/>
    <property type="match status" value="1"/>
</dbReference>
<dbReference type="SUPFAM" id="SSF52374">
    <property type="entry name" value="Nucleotidylyl transferase"/>
    <property type="match status" value="1"/>
</dbReference>
<evidence type="ECO:0000256" key="4">
    <source>
        <dbReference type="ARBA" id="ARBA00022840"/>
    </source>
</evidence>
<dbReference type="EMBL" id="LCEJ01000006">
    <property type="protein sequence ID" value="KKS71094.1"/>
    <property type="molecule type" value="Genomic_DNA"/>
</dbReference>
<gene>
    <name evidence="10" type="ORF">UV41_C0006G0046</name>
</gene>
<keyword evidence="6 9" id="KW-0030">Aminoacyl-tRNA synthetase</keyword>
<name>A0A0G1BD57_9BACT</name>
<dbReference type="Proteomes" id="UP000034785">
    <property type="component" value="Unassembled WGS sequence"/>
</dbReference>
<dbReference type="InterPro" id="IPR023617">
    <property type="entry name" value="Tyr-tRNA-ligase_arc/euk-type"/>
</dbReference>
<evidence type="ECO:0000256" key="8">
    <source>
        <dbReference type="ARBA" id="ARBA00048248"/>
    </source>
</evidence>
<evidence type="ECO:0000256" key="1">
    <source>
        <dbReference type="ARBA" id="ARBA00013160"/>
    </source>
</evidence>
<dbReference type="NCBIfam" id="NF006330">
    <property type="entry name" value="PRK08560.1"/>
    <property type="match status" value="1"/>
</dbReference>
<dbReference type="AlphaFoldDB" id="A0A0G1BD57"/>
<dbReference type="GO" id="GO:0005737">
    <property type="term" value="C:cytoplasm"/>
    <property type="evidence" value="ECO:0007669"/>
    <property type="project" value="TreeGrafter"/>
</dbReference>